<sequence>MTTIRRVLSYPALLRPTSDTLLLAVDFLGTLVFAIEGGVAAARGNLDLLGALVLAFVTALGGGIIRDVLIGAIPPNSIRDWRYGAIAFFGAIVAFFMHSLVLEIPASFLTMLDAAGLALFAVAGAEKALNYKIHPFLAILMGGITGVGGGTVRDVLLAQVPTVLRADVYATAALAGAAVVVIGLRLKLPRTPVAICGISVCFLLRMVSVWRHWNLPRLAGH</sequence>
<evidence type="ECO:0000256" key="2">
    <source>
        <dbReference type="ARBA" id="ARBA00008193"/>
    </source>
</evidence>
<feature type="transmembrane region" description="Helical" evidence="7">
    <location>
        <begin position="136"/>
        <end position="156"/>
    </location>
</feature>
<feature type="transmembrane region" description="Helical" evidence="7">
    <location>
        <begin position="48"/>
        <end position="69"/>
    </location>
</feature>
<dbReference type="InterPro" id="IPR005115">
    <property type="entry name" value="Gly_transporter"/>
</dbReference>
<dbReference type="eggNOG" id="COG2860">
    <property type="taxonomic scope" value="Bacteria"/>
</dbReference>
<feature type="transmembrane region" description="Helical" evidence="7">
    <location>
        <begin position="81"/>
        <end position="100"/>
    </location>
</feature>
<name>G8NVF7_GRAMM</name>
<dbReference type="Proteomes" id="UP000007113">
    <property type="component" value="Chromosome"/>
</dbReference>
<evidence type="ECO:0000256" key="4">
    <source>
        <dbReference type="ARBA" id="ARBA00022692"/>
    </source>
</evidence>
<dbReference type="KEGG" id="gma:AciX8_2220"/>
<dbReference type="PANTHER" id="PTHR30506:SF3">
    <property type="entry name" value="UPF0126 INNER MEMBRANE PROTEIN YADS-RELATED"/>
    <property type="match status" value="1"/>
</dbReference>
<feature type="transmembrane region" description="Helical" evidence="7">
    <location>
        <begin position="106"/>
        <end position="124"/>
    </location>
</feature>
<comment type="subcellular location">
    <subcellularLocation>
        <location evidence="1">Cell membrane</location>
        <topology evidence="1">Multi-pass membrane protein</topology>
    </subcellularLocation>
</comment>
<feature type="domain" description="Glycine transporter" evidence="8">
    <location>
        <begin position="24"/>
        <end position="98"/>
    </location>
</feature>
<keyword evidence="6 7" id="KW-0472">Membrane</keyword>
<dbReference type="GO" id="GO:0005886">
    <property type="term" value="C:plasma membrane"/>
    <property type="evidence" value="ECO:0007669"/>
    <property type="project" value="UniProtKB-SubCell"/>
</dbReference>
<dbReference type="Pfam" id="PF03458">
    <property type="entry name" value="Gly_transporter"/>
    <property type="match status" value="2"/>
</dbReference>
<evidence type="ECO:0000256" key="5">
    <source>
        <dbReference type="ARBA" id="ARBA00022989"/>
    </source>
</evidence>
<evidence type="ECO:0000256" key="7">
    <source>
        <dbReference type="SAM" id="Phobius"/>
    </source>
</evidence>
<feature type="transmembrane region" description="Helical" evidence="7">
    <location>
        <begin position="168"/>
        <end position="186"/>
    </location>
</feature>
<keyword evidence="3" id="KW-1003">Cell membrane</keyword>
<evidence type="ECO:0000256" key="6">
    <source>
        <dbReference type="ARBA" id="ARBA00023136"/>
    </source>
</evidence>
<keyword evidence="4 7" id="KW-0812">Transmembrane</keyword>
<dbReference type="OrthoDB" id="9791874at2"/>
<feature type="transmembrane region" description="Helical" evidence="7">
    <location>
        <begin position="193"/>
        <end position="213"/>
    </location>
</feature>
<reference evidence="9 10" key="1">
    <citation type="submission" date="2011-11" db="EMBL/GenBank/DDBJ databases">
        <title>Complete sequence of Granulicella mallensis MP5ACTX8.</title>
        <authorList>
            <consortium name="US DOE Joint Genome Institute"/>
            <person name="Lucas S."/>
            <person name="Copeland A."/>
            <person name="Lapidus A."/>
            <person name="Cheng J.-F."/>
            <person name="Goodwin L."/>
            <person name="Pitluck S."/>
            <person name="Peters L."/>
            <person name="Lu M."/>
            <person name="Detter J.C."/>
            <person name="Han C."/>
            <person name="Tapia R."/>
            <person name="Land M."/>
            <person name="Hauser L."/>
            <person name="Kyrpides N."/>
            <person name="Ivanova N."/>
            <person name="Mikhailova N."/>
            <person name="Pagani I."/>
            <person name="Rawat S."/>
            <person name="Mannisto M."/>
            <person name="Haggblom M."/>
            <person name="Woyke T."/>
        </authorList>
    </citation>
    <scope>NUCLEOTIDE SEQUENCE [LARGE SCALE GENOMIC DNA]</scope>
    <source>
        <strain evidence="10">ATCC BAA-1857 / DSM 23137 / MP5ACTX8</strain>
    </source>
</reference>
<keyword evidence="10" id="KW-1185">Reference proteome</keyword>
<dbReference type="RefSeq" id="WP_014265416.1">
    <property type="nucleotide sequence ID" value="NC_016631.1"/>
</dbReference>
<evidence type="ECO:0000256" key="1">
    <source>
        <dbReference type="ARBA" id="ARBA00004651"/>
    </source>
</evidence>
<gene>
    <name evidence="9" type="ordered locus">AciX8_2220</name>
</gene>
<dbReference type="EMBL" id="CP003130">
    <property type="protein sequence ID" value="AEU36538.1"/>
    <property type="molecule type" value="Genomic_DNA"/>
</dbReference>
<evidence type="ECO:0000313" key="9">
    <source>
        <dbReference type="EMBL" id="AEU36538.1"/>
    </source>
</evidence>
<feature type="transmembrane region" description="Helical" evidence="7">
    <location>
        <begin position="21"/>
        <end position="42"/>
    </location>
</feature>
<dbReference type="HOGENOM" id="CLU_064906_1_1_0"/>
<proteinExistence type="inferred from homology"/>
<feature type="domain" description="Glycine transporter" evidence="8">
    <location>
        <begin position="111"/>
        <end position="182"/>
    </location>
</feature>
<dbReference type="PANTHER" id="PTHR30506">
    <property type="entry name" value="INNER MEMBRANE PROTEIN"/>
    <property type="match status" value="1"/>
</dbReference>
<evidence type="ECO:0000256" key="3">
    <source>
        <dbReference type="ARBA" id="ARBA00022475"/>
    </source>
</evidence>
<evidence type="ECO:0000313" key="10">
    <source>
        <dbReference type="Proteomes" id="UP000007113"/>
    </source>
</evidence>
<comment type="similarity">
    <text evidence="2">Belongs to the UPF0126 family.</text>
</comment>
<accession>G8NVF7</accession>
<protein>
    <submittedName>
        <fullName evidence="9">Uncharacterized protein family UPF0126</fullName>
    </submittedName>
</protein>
<dbReference type="AlphaFoldDB" id="G8NVF7"/>
<organism evidence="9 10">
    <name type="scientific">Granulicella mallensis (strain ATCC BAA-1857 / DSM 23137 / MP5ACTX8)</name>
    <dbReference type="NCBI Taxonomy" id="682795"/>
    <lineage>
        <taxon>Bacteria</taxon>
        <taxon>Pseudomonadati</taxon>
        <taxon>Acidobacteriota</taxon>
        <taxon>Terriglobia</taxon>
        <taxon>Terriglobales</taxon>
        <taxon>Acidobacteriaceae</taxon>
        <taxon>Granulicella</taxon>
    </lineage>
</organism>
<keyword evidence="5 7" id="KW-1133">Transmembrane helix</keyword>
<evidence type="ECO:0000259" key="8">
    <source>
        <dbReference type="Pfam" id="PF03458"/>
    </source>
</evidence>